<dbReference type="AlphaFoldDB" id="A0A3G4VE93"/>
<dbReference type="RefSeq" id="WP_124940645.1">
    <property type="nucleotide sequence ID" value="NZ_CP033577.1"/>
</dbReference>
<reference evidence="2 3" key="1">
    <citation type="submission" date="2018-11" db="EMBL/GenBank/DDBJ databases">
        <title>Complete Genome Sequence of Vbrio mediterranei 117-T6: a Potential Pathogen Bacteria Isolated from the Conchocelis of Pyropia.</title>
        <authorList>
            <person name="Liu Q."/>
        </authorList>
    </citation>
    <scope>NUCLEOTIDE SEQUENCE [LARGE SCALE GENOMIC DNA]</scope>
    <source>
        <strain evidence="2 3">117-T6</strain>
    </source>
</reference>
<sequence>MIKRLFVISALALSSLLVTTSVAAAPQLGMRTATQVSKAYELEQEDKLSEAIKLLEGLKPSANYDKAYVARMLGIYYWQAEQADKAVKQLQIAVNTGAFEDEQGWQTERMLAELLLSEDKPEQALVHFNQLTKTAEANNISKDQITGVWLNKARTHYLLQQWKPLLAAINEYHRRDNTPKLQPLSLQLTGEMQLKRLKNAILTTQKLLALQPDNLMWWQQLSSLYMQTRQYKLALATLVSAERAGIELPENLQVSKAQLYSQQGIPEKAAESYANLQVKESDIDTIIKQARHWQMAREWSNAQTAWLAAARLNGKYYEEVARLELQQGAFNQALSSLNKVTGINQQEKLLLQVRAYVGLKDYAKATKVAQAAHREKPTTQTADWLQYLEQMSQPR</sequence>
<dbReference type="EMBL" id="CP033577">
    <property type="protein sequence ID" value="AYV21912.1"/>
    <property type="molecule type" value="Genomic_DNA"/>
</dbReference>
<gene>
    <name evidence="2" type="ORF">ECB94_11905</name>
</gene>
<dbReference type="Proteomes" id="UP000279760">
    <property type="component" value="Chromosome 1"/>
</dbReference>
<protein>
    <recommendedName>
        <fullName evidence="4">Tetratricopeptide repeat protein</fullName>
    </recommendedName>
</protein>
<evidence type="ECO:0000313" key="2">
    <source>
        <dbReference type="EMBL" id="AYV21912.1"/>
    </source>
</evidence>
<dbReference type="InterPro" id="IPR011990">
    <property type="entry name" value="TPR-like_helical_dom_sf"/>
</dbReference>
<evidence type="ECO:0000256" key="1">
    <source>
        <dbReference type="SAM" id="SignalP"/>
    </source>
</evidence>
<accession>A0A3G4VE93</accession>
<evidence type="ECO:0000313" key="3">
    <source>
        <dbReference type="Proteomes" id="UP000279760"/>
    </source>
</evidence>
<keyword evidence="1" id="KW-0732">Signal</keyword>
<dbReference type="Gene3D" id="1.25.40.10">
    <property type="entry name" value="Tetratricopeptide repeat domain"/>
    <property type="match status" value="2"/>
</dbReference>
<proteinExistence type="predicted"/>
<name>A0A3G4VE93_9VIBR</name>
<feature type="chain" id="PRO_5018282825" description="Tetratricopeptide repeat protein" evidence="1">
    <location>
        <begin position="25"/>
        <end position="395"/>
    </location>
</feature>
<feature type="signal peptide" evidence="1">
    <location>
        <begin position="1"/>
        <end position="24"/>
    </location>
</feature>
<evidence type="ECO:0008006" key="4">
    <source>
        <dbReference type="Google" id="ProtNLM"/>
    </source>
</evidence>
<organism evidence="2 3">
    <name type="scientific">Vibrio mediterranei</name>
    <dbReference type="NCBI Taxonomy" id="689"/>
    <lineage>
        <taxon>Bacteria</taxon>
        <taxon>Pseudomonadati</taxon>
        <taxon>Pseudomonadota</taxon>
        <taxon>Gammaproteobacteria</taxon>
        <taxon>Vibrionales</taxon>
        <taxon>Vibrionaceae</taxon>
        <taxon>Vibrio</taxon>
    </lineage>
</organism>
<dbReference type="SUPFAM" id="SSF48452">
    <property type="entry name" value="TPR-like"/>
    <property type="match status" value="2"/>
</dbReference>